<dbReference type="AlphaFoldDB" id="E1RD13"/>
<organism evidence="5 6">
    <name type="scientific">Methanolacinia petrolearia (strain DSM 11571 / OCM 486 / SEBR 4847)</name>
    <name type="common">Methanoplanus petrolearius</name>
    <dbReference type="NCBI Taxonomy" id="679926"/>
    <lineage>
        <taxon>Archaea</taxon>
        <taxon>Methanobacteriati</taxon>
        <taxon>Methanobacteriota</taxon>
        <taxon>Stenosarchaea group</taxon>
        <taxon>Methanomicrobia</taxon>
        <taxon>Methanomicrobiales</taxon>
        <taxon>Methanomicrobiaceae</taxon>
        <taxon>Methanolacinia</taxon>
    </lineage>
</organism>
<accession>E1RD13</accession>
<dbReference type="Gene3D" id="1.10.10.10">
    <property type="entry name" value="Winged helix-like DNA-binding domain superfamily/Winged helix DNA-binding domain"/>
    <property type="match status" value="1"/>
</dbReference>
<dbReference type="GO" id="GO:0003677">
    <property type="term" value="F:DNA binding"/>
    <property type="evidence" value="ECO:0007669"/>
    <property type="project" value="UniProtKB-KW"/>
</dbReference>
<dbReference type="GeneID" id="9743612"/>
<dbReference type="EMBL" id="CP002117">
    <property type="protein sequence ID" value="ADN35913.1"/>
    <property type="molecule type" value="Genomic_DNA"/>
</dbReference>
<dbReference type="Pfam" id="PF01638">
    <property type="entry name" value="HxlR"/>
    <property type="match status" value="1"/>
</dbReference>
<dbReference type="PANTHER" id="PTHR33204">
    <property type="entry name" value="TRANSCRIPTIONAL REGULATOR, MARR FAMILY"/>
    <property type="match status" value="1"/>
</dbReference>
<evidence type="ECO:0000313" key="5">
    <source>
        <dbReference type="EMBL" id="ADN35913.1"/>
    </source>
</evidence>
<keyword evidence="6" id="KW-1185">Reference proteome</keyword>
<dbReference type="STRING" id="679926.Mpet_1147"/>
<keyword evidence="2" id="KW-0238">DNA-binding</keyword>
<dbReference type="OrthoDB" id="10490at2157"/>
<evidence type="ECO:0000313" key="6">
    <source>
        <dbReference type="Proteomes" id="UP000006565"/>
    </source>
</evidence>
<dbReference type="InterPro" id="IPR002577">
    <property type="entry name" value="HTH_HxlR"/>
</dbReference>
<feature type="domain" description="HTH hxlR-type" evidence="4">
    <location>
        <begin position="3"/>
        <end position="112"/>
    </location>
</feature>
<dbReference type="SUPFAM" id="SSF46785">
    <property type="entry name" value="Winged helix' DNA-binding domain"/>
    <property type="match status" value="1"/>
</dbReference>
<evidence type="ECO:0000259" key="4">
    <source>
        <dbReference type="PROSITE" id="PS51118"/>
    </source>
</evidence>
<evidence type="ECO:0000256" key="3">
    <source>
        <dbReference type="ARBA" id="ARBA00023163"/>
    </source>
</evidence>
<keyword evidence="1" id="KW-0805">Transcription regulation</keyword>
<name>E1RD13_METP4</name>
<evidence type="ECO:0000256" key="2">
    <source>
        <dbReference type="ARBA" id="ARBA00023125"/>
    </source>
</evidence>
<dbReference type="InterPro" id="IPR036388">
    <property type="entry name" value="WH-like_DNA-bd_sf"/>
</dbReference>
<dbReference type="Proteomes" id="UP000006565">
    <property type="component" value="Chromosome"/>
</dbReference>
<reference evidence="5 6" key="1">
    <citation type="journal article" date="2010" name="Stand. Genomic Sci.">
        <title>Complete genome sequence of Methanoplanus petrolearius type strain (SEBR 4847).</title>
        <authorList>
            <person name="Brambilla E."/>
            <person name="Djao O.D."/>
            <person name="Daligault H."/>
            <person name="Lapidus A."/>
            <person name="Lucas S."/>
            <person name="Hammon N."/>
            <person name="Nolan M."/>
            <person name="Tice H."/>
            <person name="Cheng J.F."/>
            <person name="Han C."/>
            <person name="Tapia R."/>
            <person name="Goodwin L."/>
            <person name="Pitluck S."/>
            <person name="Liolios K."/>
            <person name="Ivanova N."/>
            <person name="Mavromatis K."/>
            <person name="Mikhailova N."/>
            <person name="Pati A."/>
            <person name="Chen A."/>
            <person name="Palaniappan K."/>
            <person name="Land M."/>
            <person name="Hauser L."/>
            <person name="Chang Y.J."/>
            <person name="Jeffries C.D."/>
            <person name="Rohde M."/>
            <person name="Spring S."/>
            <person name="Sikorski J."/>
            <person name="Goker M."/>
            <person name="Woyke T."/>
            <person name="Bristow J."/>
            <person name="Eisen J.A."/>
            <person name="Markowitz V."/>
            <person name="Hugenholtz P."/>
            <person name="Kyrpides N.C."/>
            <person name="Klenk H.P."/>
        </authorList>
    </citation>
    <scope>NUCLEOTIDE SEQUENCE [LARGE SCALE GENOMIC DNA]</scope>
    <source>
        <strain evidence="6">DSM 11571 / OCM 486 / SEBR 4847</strain>
    </source>
</reference>
<dbReference type="KEGG" id="mpi:Mpet_1147"/>
<dbReference type="HOGENOM" id="CLU_111585_5_1_2"/>
<keyword evidence="3" id="KW-0804">Transcription</keyword>
<dbReference type="InterPro" id="IPR036390">
    <property type="entry name" value="WH_DNA-bd_sf"/>
</dbReference>
<dbReference type="RefSeq" id="WP_013329091.1">
    <property type="nucleotide sequence ID" value="NC_014507.1"/>
</dbReference>
<dbReference type="eggNOG" id="arCOG01057">
    <property type="taxonomic scope" value="Archaea"/>
</dbReference>
<dbReference type="PROSITE" id="PS51118">
    <property type="entry name" value="HTH_HXLR"/>
    <property type="match status" value="1"/>
</dbReference>
<protein>
    <submittedName>
        <fullName evidence="5">Transcriptional regulator, HxlR family</fullName>
    </submittedName>
</protein>
<sequence length="118" mass="13828">MEEPSEKQYKYAWGIDAAIAVIGGKWKPLILYELRDGTLRFSQILRGIQPKITQRMLTKELRELEKDGLITRKVYPVVPPKVEYSLTEKGLSLMPILDELCHWGYEHMDDEIEFKCEE</sequence>
<evidence type="ECO:0000256" key="1">
    <source>
        <dbReference type="ARBA" id="ARBA00023015"/>
    </source>
</evidence>
<gene>
    <name evidence="5" type="ordered locus">Mpet_1147</name>
</gene>
<proteinExistence type="predicted"/>
<dbReference type="PANTHER" id="PTHR33204:SF29">
    <property type="entry name" value="TRANSCRIPTIONAL REGULATOR"/>
    <property type="match status" value="1"/>
</dbReference>